<keyword evidence="1" id="KW-1133">Transmembrane helix</keyword>
<dbReference type="PANTHER" id="PTHR41795">
    <property type="entry name" value="EXOPOLYSACCHARIDE SYNTHESIS PROTEIN"/>
    <property type="match status" value="1"/>
</dbReference>
<evidence type="ECO:0000313" key="3">
    <source>
        <dbReference type="Proteomes" id="UP000219285"/>
    </source>
</evidence>
<dbReference type="InterPro" id="IPR010331">
    <property type="entry name" value="ExoD"/>
</dbReference>
<dbReference type="Pfam" id="PF06055">
    <property type="entry name" value="ExoD"/>
    <property type="match status" value="1"/>
</dbReference>
<feature type="transmembrane region" description="Helical" evidence="1">
    <location>
        <begin position="125"/>
        <end position="141"/>
    </location>
</feature>
<dbReference type="AlphaFoldDB" id="A0A6M4MBK6"/>
<dbReference type="Proteomes" id="UP000219285">
    <property type="component" value="Chromosome"/>
</dbReference>
<organism evidence="2 3">
    <name type="scientific">Alteromonas pelagimontana</name>
    <dbReference type="NCBI Taxonomy" id="1858656"/>
    <lineage>
        <taxon>Bacteria</taxon>
        <taxon>Pseudomonadati</taxon>
        <taxon>Pseudomonadota</taxon>
        <taxon>Gammaproteobacteria</taxon>
        <taxon>Alteromonadales</taxon>
        <taxon>Alteromonadaceae</taxon>
        <taxon>Alteromonas/Salinimonas group</taxon>
        <taxon>Alteromonas</taxon>
    </lineage>
</organism>
<name>A0A6M4MBK6_9ALTE</name>
<dbReference type="EMBL" id="CP052766">
    <property type="protein sequence ID" value="QJR80582.1"/>
    <property type="molecule type" value="Genomic_DNA"/>
</dbReference>
<protein>
    <submittedName>
        <fullName evidence="2">Exopolysaccharide biosynthesis protein</fullName>
    </submittedName>
</protein>
<dbReference type="PANTHER" id="PTHR41795:SF1">
    <property type="entry name" value="EXOPOLYSACCHARIDE SYNTHESIS PROTEIN"/>
    <property type="match status" value="1"/>
</dbReference>
<reference evidence="3" key="1">
    <citation type="submission" date="2014-12" db="EMBL/GenBank/DDBJ databases">
        <title>Complete genome sequence of a multi-drug resistant Klebsiella pneumoniae.</title>
        <authorList>
            <person name="Hua X."/>
            <person name="Chen Q."/>
            <person name="Li X."/>
            <person name="Feng Y."/>
            <person name="Ruan Z."/>
            <person name="Yu Y."/>
        </authorList>
    </citation>
    <scope>NUCLEOTIDE SEQUENCE [LARGE SCALE GENOMIC DNA]</scope>
    <source>
        <strain evidence="3">5.12</strain>
    </source>
</reference>
<dbReference type="OrthoDB" id="8635607at2"/>
<keyword evidence="3" id="KW-1185">Reference proteome</keyword>
<keyword evidence="1" id="KW-0472">Membrane</keyword>
<sequence length="193" mass="20618">MAEQLSLTGVLKHLDDDADDQKLTIGQVVRTFGGRGYGPLLLALTLIEILPTGAIPGVPTFVSVLIVMVAGQLLAGRESPKVPQKLAEKGFNRDKFTKAREKLYPYTNKIDRILKPRLSQFTSDTMKRVVGGICILLALAMPPLELFPFASSAPALAIALFAVGLSTRDGLVILIGLITASIVAAGTVYLLAF</sequence>
<keyword evidence="1" id="KW-0812">Transmembrane</keyword>
<feature type="transmembrane region" description="Helical" evidence="1">
    <location>
        <begin position="172"/>
        <end position="192"/>
    </location>
</feature>
<proteinExistence type="predicted"/>
<dbReference type="PIRSF" id="PIRSF033239">
    <property type="entry name" value="ExoD"/>
    <property type="match status" value="1"/>
</dbReference>
<dbReference type="RefSeq" id="WP_075608111.1">
    <property type="nucleotide sequence ID" value="NZ_CP052766.1"/>
</dbReference>
<dbReference type="KEGG" id="apel:CA267_007230"/>
<feature type="transmembrane region" description="Helical" evidence="1">
    <location>
        <begin position="54"/>
        <end position="75"/>
    </location>
</feature>
<gene>
    <name evidence="2" type="ORF">CA267_007230</name>
</gene>
<evidence type="ECO:0000313" key="2">
    <source>
        <dbReference type="EMBL" id="QJR80582.1"/>
    </source>
</evidence>
<evidence type="ECO:0000256" key="1">
    <source>
        <dbReference type="SAM" id="Phobius"/>
    </source>
</evidence>
<reference evidence="2 3" key="2">
    <citation type="submission" date="2020-04" db="EMBL/GenBank/DDBJ databases">
        <title>Complete genome sequence of Alteromonas pelagimontana 5.12T.</title>
        <authorList>
            <person name="Sinha R.K."/>
            <person name="Krishnan K.P."/>
            <person name="Kurian J.P."/>
        </authorList>
    </citation>
    <scope>NUCLEOTIDE SEQUENCE [LARGE SCALE GENOMIC DNA]</scope>
    <source>
        <strain evidence="2 3">5.12</strain>
    </source>
</reference>
<accession>A0A6M4MBK6</accession>